<dbReference type="Pfam" id="PF01047">
    <property type="entry name" value="MarR"/>
    <property type="match status" value="1"/>
</dbReference>
<dbReference type="OrthoDB" id="8684306at2"/>
<reference evidence="3 4" key="1">
    <citation type="submission" date="2019-11" db="EMBL/GenBank/DDBJ databases">
        <title>Type strains purchased from KCTC, JCM and DSMZ.</title>
        <authorList>
            <person name="Lu H."/>
        </authorList>
    </citation>
    <scope>NUCLEOTIDE SEQUENCE [LARGE SCALE GENOMIC DNA]</scope>
    <source>
        <strain evidence="3 4">JCM 31587</strain>
    </source>
</reference>
<proteinExistence type="predicted"/>
<dbReference type="EMBL" id="WNKX01000001">
    <property type="protein sequence ID" value="MTW09360.1"/>
    <property type="molecule type" value="Genomic_DNA"/>
</dbReference>
<evidence type="ECO:0000256" key="1">
    <source>
        <dbReference type="SAM" id="MobiDB-lite"/>
    </source>
</evidence>
<dbReference type="RefSeq" id="WP_155452326.1">
    <property type="nucleotide sequence ID" value="NZ_WNKX01000001.1"/>
</dbReference>
<comment type="caution">
    <text evidence="3">The sequence shown here is derived from an EMBL/GenBank/DDBJ whole genome shotgun (WGS) entry which is preliminary data.</text>
</comment>
<accession>A0A6L6QAX4</accession>
<dbReference type="AlphaFoldDB" id="A0A6L6QAX4"/>
<feature type="region of interest" description="Disordered" evidence="1">
    <location>
        <begin position="74"/>
        <end position="100"/>
    </location>
</feature>
<dbReference type="PANTHER" id="PTHR39515:SF2">
    <property type="entry name" value="HTH-TYPE TRANSCRIPTIONAL REGULATOR RV0880"/>
    <property type="match status" value="1"/>
</dbReference>
<protein>
    <submittedName>
        <fullName evidence="3">MarR family transcriptional regulator</fullName>
    </submittedName>
</protein>
<evidence type="ECO:0000259" key="2">
    <source>
        <dbReference type="PROSITE" id="PS50995"/>
    </source>
</evidence>
<dbReference type="InterPro" id="IPR036388">
    <property type="entry name" value="WH-like_DNA-bd_sf"/>
</dbReference>
<organism evidence="3 4">
    <name type="scientific">Massilia eburnea</name>
    <dbReference type="NCBI Taxonomy" id="1776165"/>
    <lineage>
        <taxon>Bacteria</taxon>
        <taxon>Pseudomonadati</taxon>
        <taxon>Pseudomonadota</taxon>
        <taxon>Betaproteobacteria</taxon>
        <taxon>Burkholderiales</taxon>
        <taxon>Oxalobacteraceae</taxon>
        <taxon>Telluria group</taxon>
        <taxon>Massilia</taxon>
    </lineage>
</organism>
<evidence type="ECO:0000313" key="4">
    <source>
        <dbReference type="Proteomes" id="UP000472320"/>
    </source>
</evidence>
<sequence>MTKSHEARVHAVSEELRQVLKRLVREMRRDASEHGGDIPLVQYMLLSVIQEQPGIGVAELARLENVRAATMSGHVKSMEEAGLVERSAPDPQDRRRSGVQATAYGLERLEALRDARRDWLSRRIGRLAPAQLAALEAAIEPLAELGKE</sequence>
<feature type="compositionally biased region" description="Basic and acidic residues" evidence="1">
    <location>
        <begin position="87"/>
        <end position="96"/>
    </location>
</feature>
<gene>
    <name evidence="3" type="ORF">GM658_02000</name>
</gene>
<keyword evidence="4" id="KW-1185">Reference proteome</keyword>
<dbReference type="Proteomes" id="UP000472320">
    <property type="component" value="Unassembled WGS sequence"/>
</dbReference>
<dbReference type="SMART" id="SM00347">
    <property type="entry name" value="HTH_MARR"/>
    <property type="match status" value="1"/>
</dbReference>
<dbReference type="InterPro" id="IPR036390">
    <property type="entry name" value="WH_DNA-bd_sf"/>
</dbReference>
<dbReference type="SUPFAM" id="SSF46785">
    <property type="entry name" value="Winged helix' DNA-binding domain"/>
    <property type="match status" value="1"/>
</dbReference>
<dbReference type="InterPro" id="IPR000835">
    <property type="entry name" value="HTH_MarR-typ"/>
</dbReference>
<dbReference type="InterPro" id="IPR052526">
    <property type="entry name" value="HTH-type_Bedaq_tolerance"/>
</dbReference>
<evidence type="ECO:0000313" key="3">
    <source>
        <dbReference type="EMBL" id="MTW09360.1"/>
    </source>
</evidence>
<dbReference type="PANTHER" id="PTHR39515">
    <property type="entry name" value="CONSERVED PROTEIN"/>
    <property type="match status" value="1"/>
</dbReference>
<dbReference type="Gene3D" id="1.10.10.10">
    <property type="entry name" value="Winged helix-like DNA-binding domain superfamily/Winged helix DNA-binding domain"/>
    <property type="match status" value="1"/>
</dbReference>
<name>A0A6L6QAX4_9BURK</name>
<dbReference type="GO" id="GO:0003700">
    <property type="term" value="F:DNA-binding transcription factor activity"/>
    <property type="evidence" value="ECO:0007669"/>
    <property type="project" value="InterPro"/>
</dbReference>
<dbReference type="PROSITE" id="PS50995">
    <property type="entry name" value="HTH_MARR_2"/>
    <property type="match status" value="1"/>
</dbReference>
<feature type="domain" description="HTH marR-type" evidence="2">
    <location>
        <begin position="13"/>
        <end position="144"/>
    </location>
</feature>